<dbReference type="EMBL" id="OX596092">
    <property type="protein sequence ID" value="CAI9713543.1"/>
    <property type="molecule type" value="Genomic_DNA"/>
</dbReference>
<gene>
    <name evidence="1" type="ORF">MRATA1EN3_LOCUS24756</name>
</gene>
<proteinExistence type="predicted"/>
<dbReference type="Proteomes" id="UP001162501">
    <property type="component" value="Chromosome 8"/>
</dbReference>
<sequence>MHSVSVGSGLFAALRRRRSWWRKSTACRGSHCPWEAATGSPGGPGPEATAAAAGARMRIAIVRSTGMVERELGPGPMRARQAGALSVKRTSPERGLGRRRNVASAVGSHH</sequence>
<evidence type="ECO:0000313" key="2">
    <source>
        <dbReference type="Proteomes" id="UP001162501"/>
    </source>
</evidence>
<protein>
    <submittedName>
        <fullName evidence="1">Uncharacterized protein</fullName>
    </submittedName>
</protein>
<name>A0ACB0FKC5_RANTA</name>
<organism evidence="1 2">
    <name type="scientific">Rangifer tarandus platyrhynchus</name>
    <name type="common">Svalbard reindeer</name>
    <dbReference type="NCBI Taxonomy" id="3082113"/>
    <lineage>
        <taxon>Eukaryota</taxon>
        <taxon>Metazoa</taxon>
        <taxon>Chordata</taxon>
        <taxon>Craniata</taxon>
        <taxon>Vertebrata</taxon>
        <taxon>Euteleostomi</taxon>
        <taxon>Mammalia</taxon>
        <taxon>Eutheria</taxon>
        <taxon>Laurasiatheria</taxon>
        <taxon>Artiodactyla</taxon>
        <taxon>Ruminantia</taxon>
        <taxon>Pecora</taxon>
        <taxon>Cervidae</taxon>
        <taxon>Odocoileinae</taxon>
        <taxon>Rangifer</taxon>
    </lineage>
</organism>
<accession>A0ACB0FKC5</accession>
<reference evidence="1" key="1">
    <citation type="submission" date="2023-05" db="EMBL/GenBank/DDBJ databases">
        <authorList>
            <consortium name="ELIXIR-Norway"/>
        </authorList>
    </citation>
    <scope>NUCLEOTIDE SEQUENCE</scope>
</reference>
<evidence type="ECO:0000313" key="1">
    <source>
        <dbReference type="EMBL" id="CAI9713543.1"/>
    </source>
</evidence>